<keyword evidence="1" id="KW-0812">Transmembrane</keyword>
<accession>A0A8J4R0G0</accession>
<comment type="caution">
    <text evidence="2">The sequence shown here is derived from an EMBL/GenBank/DDBJ whole genome shotgun (WGS) entry which is preliminary data.</text>
</comment>
<feature type="transmembrane region" description="Helical" evidence="1">
    <location>
        <begin position="20"/>
        <end position="43"/>
    </location>
</feature>
<keyword evidence="1" id="KW-1133">Transmembrane helix</keyword>
<sequence>MWSGGNDNCEPNITNCFVLFWFEVCYFTHNIIVIAFFNFAFVLRHRTRLATLNKALTLTTAPYSNWNVMGVTLRFCVFC</sequence>
<evidence type="ECO:0000313" key="2">
    <source>
        <dbReference type="EMBL" id="KAF3956769.1"/>
    </source>
</evidence>
<organism evidence="2 3">
    <name type="scientific">Castanea mollissima</name>
    <name type="common">Chinese chestnut</name>
    <dbReference type="NCBI Taxonomy" id="60419"/>
    <lineage>
        <taxon>Eukaryota</taxon>
        <taxon>Viridiplantae</taxon>
        <taxon>Streptophyta</taxon>
        <taxon>Embryophyta</taxon>
        <taxon>Tracheophyta</taxon>
        <taxon>Spermatophyta</taxon>
        <taxon>Magnoliopsida</taxon>
        <taxon>eudicotyledons</taxon>
        <taxon>Gunneridae</taxon>
        <taxon>Pentapetalae</taxon>
        <taxon>rosids</taxon>
        <taxon>fabids</taxon>
        <taxon>Fagales</taxon>
        <taxon>Fagaceae</taxon>
        <taxon>Castanea</taxon>
    </lineage>
</organism>
<evidence type="ECO:0000256" key="1">
    <source>
        <dbReference type="SAM" id="Phobius"/>
    </source>
</evidence>
<dbReference type="EMBL" id="JRKL02002995">
    <property type="protein sequence ID" value="KAF3956769.1"/>
    <property type="molecule type" value="Genomic_DNA"/>
</dbReference>
<keyword evidence="3" id="KW-1185">Reference proteome</keyword>
<reference evidence="2" key="1">
    <citation type="submission" date="2020-03" db="EMBL/GenBank/DDBJ databases">
        <title>Castanea mollissima Vanexum genome sequencing.</title>
        <authorList>
            <person name="Staton M."/>
        </authorList>
    </citation>
    <scope>NUCLEOTIDE SEQUENCE</scope>
    <source>
        <tissue evidence="2">Leaf</tissue>
    </source>
</reference>
<keyword evidence="1" id="KW-0472">Membrane</keyword>
<evidence type="ECO:0000313" key="3">
    <source>
        <dbReference type="Proteomes" id="UP000737018"/>
    </source>
</evidence>
<dbReference type="AlphaFoldDB" id="A0A8J4R0G0"/>
<dbReference type="Proteomes" id="UP000737018">
    <property type="component" value="Unassembled WGS sequence"/>
</dbReference>
<protein>
    <submittedName>
        <fullName evidence="2">Uncharacterized protein</fullName>
    </submittedName>
</protein>
<name>A0A8J4R0G0_9ROSI</name>
<proteinExistence type="predicted"/>
<gene>
    <name evidence="2" type="ORF">CMV_018141</name>
</gene>